<dbReference type="InterPro" id="IPR033712">
    <property type="entry name" value="Pumilio_RNA-bd"/>
</dbReference>
<feature type="domain" description="PUM-HD" evidence="5">
    <location>
        <begin position="160"/>
        <end position="502"/>
    </location>
</feature>
<dbReference type="SUPFAM" id="SSF48371">
    <property type="entry name" value="ARM repeat"/>
    <property type="match status" value="1"/>
</dbReference>
<evidence type="ECO:0000313" key="6">
    <source>
        <dbReference type="EMBL" id="ONK75533.1"/>
    </source>
</evidence>
<dbReference type="OrthoDB" id="668540at2759"/>
<dbReference type="InterPro" id="IPR011989">
    <property type="entry name" value="ARM-like"/>
</dbReference>
<dbReference type="PROSITE" id="PS50302">
    <property type="entry name" value="PUM"/>
    <property type="match status" value="5"/>
</dbReference>
<dbReference type="PROSITE" id="PS50303">
    <property type="entry name" value="PUM_HD"/>
    <property type="match status" value="1"/>
</dbReference>
<evidence type="ECO:0000256" key="2">
    <source>
        <dbReference type="ARBA" id="ARBA00022845"/>
    </source>
</evidence>
<dbReference type="GO" id="GO:0006417">
    <property type="term" value="P:regulation of translation"/>
    <property type="evidence" value="ECO:0007669"/>
    <property type="project" value="UniProtKB-KW"/>
</dbReference>
<feature type="repeat" description="Pumilio" evidence="4">
    <location>
        <begin position="256"/>
        <end position="294"/>
    </location>
</feature>
<evidence type="ECO:0000313" key="7">
    <source>
        <dbReference type="Proteomes" id="UP000243459"/>
    </source>
</evidence>
<dbReference type="FunFam" id="1.25.10.10:FF:000237">
    <property type="entry name" value="Pumilio homolog 9"/>
    <property type="match status" value="1"/>
</dbReference>
<sequence>MPLDKSEESEFEMLLNEIPHVTSSDYHHHDGHQHHPHRALPSPLASHDLHVHGHGHGMDGVNQLMDHLQSMYINEKSVDPFLLQRNIGGLSPRIPVNPSPRSVLPFNEIHNVGFSSNSIPDGFYSSKINGFDPYWDSNALNLSSLRSPTRSLSPVESFQNVERFDYNLRKRRGSVNWSSYDNFLGNIGSIYILAKDQHGCRYLQGKFDEGKHQVDLIFDGVIAHIGELMTDPFGNYLMQKLFDVCSEDQRMTILLVLTEDPATIFRISLDSHGTRSVQKLIETLGTRQQIALIAAALRPWLLDLIKDINGNHVIQHCLTCLRTEDTEFIHDVATKHCVEIATHRHGCCVLQRCIGCSTGECQANLIAKISFNGLQLAQDGFGNYVVQYIIGNHLSAHENLASQFEGNYVQLSMQKFSSNVVEKCFKEFGEDVKATIVVELLSAPHFEQLLQHPYANYVIQSALSYTKGATYTALVEAIHPHVAILRSSPYCKRIFSRLSKKSCAF</sequence>
<evidence type="ECO:0000256" key="3">
    <source>
        <dbReference type="ARBA" id="ARBA00058490"/>
    </source>
</evidence>
<protein>
    <recommendedName>
        <fullName evidence="5">PUM-HD domain-containing protein</fullName>
    </recommendedName>
</protein>
<dbReference type="CDD" id="cd07920">
    <property type="entry name" value="Pumilio"/>
    <property type="match status" value="1"/>
</dbReference>
<dbReference type="PANTHER" id="PTHR12537:SF13">
    <property type="entry name" value="PUMILIO HOMOLOGY DOMAIN FAMILY MEMBER 4"/>
    <property type="match status" value="1"/>
</dbReference>
<dbReference type="Proteomes" id="UP000243459">
    <property type="component" value="Chromosome 3"/>
</dbReference>
<dbReference type="Pfam" id="PF00806">
    <property type="entry name" value="PUF"/>
    <property type="match status" value="8"/>
</dbReference>
<dbReference type="Gramene" id="ONK75533">
    <property type="protein sequence ID" value="ONK75533"/>
    <property type="gene ID" value="A4U43_C03F17900"/>
</dbReference>
<dbReference type="Gene3D" id="1.25.10.10">
    <property type="entry name" value="Leucine-rich Repeat Variant"/>
    <property type="match status" value="1"/>
</dbReference>
<dbReference type="SMART" id="SM00025">
    <property type="entry name" value="Pumilio"/>
    <property type="match status" value="8"/>
</dbReference>
<feature type="repeat" description="Pumilio" evidence="4">
    <location>
        <begin position="439"/>
        <end position="476"/>
    </location>
</feature>
<evidence type="ECO:0000259" key="5">
    <source>
        <dbReference type="PROSITE" id="PS50303"/>
    </source>
</evidence>
<dbReference type="EMBL" id="CM007383">
    <property type="protein sequence ID" value="ONK75533.1"/>
    <property type="molecule type" value="Genomic_DNA"/>
</dbReference>
<evidence type="ECO:0000256" key="1">
    <source>
        <dbReference type="ARBA" id="ARBA00022737"/>
    </source>
</evidence>
<feature type="repeat" description="Pumilio" evidence="4">
    <location>
        <begin position="331"/>
        <end position="367"/>
    </location>
</feature>
<dbReference type="GO" id="GO:0005737">
    <property type="term" value="C:cytoplasm"/>
    <property type="evidence" value="ECO:0007669"/>
    <property type="project" value="TreeGrafter"/>
</dbReference>
<dbReference type="InterPro" id="IPR001313">
    <property type="entry name" value="Pumilio_RNA-bd_rpt"/>
</dbReference>
<dbReference type="OMA" id="CIDMATH"/>
<name>A0A5P1FCQ9_ASPOF</name>
<keyword evidence="1" id="KW-0677">Repeat</keyword>
<reference evidence="7" key="1">
    <citation type="journal article" date="2017" name="Nat. Commun.">
        <title>The asparagus genome sheds light on the origin and evolution of a young Y chromosome.</title>
        <authorList>
            <person name="Harkess A."/>
            <person name="Zhou J."/>
            <person name="Xu C."/>
            <person name="Bowers J.E."/>
            <person name="Van der Hulst R."/>
            <person name="Ayyampalayam S."/>
            <person name="Mercati F."/>
            <person name="Riccardi P."/>
            <person name="McKain M.R."/>
            <person name="Kakrana A."/>
            <person name="Tang H."/>
            <person name="Ray J."/>
            <person name="Groenendijk J."/>
            <person name="Arikit S."/>
            <person name="Mathioni S.M."/>
            <person name="Nakano M."/>
            <person name="Shan H."/>
            <person name="Telgmann-Rauber A."/>
            <person name="Kanno A."/>
            <person name="Yue Z."/>
            <person name="Chen H."/>
            <person name="Li W."/>
            <person name="Chen Y."/>
            <person name="Xu X."/>
            <person name="Zhang Y."/>
            <person name="Luo S."/>
            <person name="Chen H."/>
            <person name="Gao J."/>
            <person name="Mao Z."/>
            <person name="Pires J.C."/>
            <person name="Luo M."/>
            <person name="Kudrna D."/>
            <person name="Wing R.A."/>
            <person name="Meyers B.C."/>
            <person name="Yi K."/>
            <person name="Kong H."/>
            <person name="Lavrijsen P."/>
            <person name="Sunseri F."/>
            <person name="Falavigna A."/>
            <person name="Ye Y."/>
            <person name="Leebens-Mack J.H."/>
            <person name="Chen G."/>
        </authorList>
    </citation>
    <scope>NUCLEOTIDE SEQUENCE [LARGE SCALE GENOMIC DNA]</scope>
    <source>
        <strain evidence="7">cv. DH0086</strain>
    </source>
</reference>
<keyword evidence="7" id="KW-1185">Reference proteome</keyword>
<organism evidence="6 7">
    <name type="scientific">Asparagus officinalis</name>
    <name type="common">Garden asparagus</name>
    <dbReference type="NCBI Taxonomy" id="4686"/>
    <lineage>
        <taxon>Eukaryota</taxon>
        <taxon>Viridiplantae</taxon>
        <taxon>Streptophyta</taxon>
        <taxon>Embryophyta</taxon>
        <taxon>Tracheophyta</taxon>
        <taxon>Spermatophyta</taxon>
        <taxon>Magnoliopsida</taxon>
        <taxon>Liliopsida</taxon>
        <taxon>Asparagales</taxon>
        <taxon>Asparagaceae</taxon>
        <taxon>Asparagoideae</taxon>
        <taxon>Asparagus</taxon>
    </lineage>
</organism>
<comment type="function">
    <text evidence="3">Sequence-specific RNA-binding protein that regulates translation and mRNA stability by binding the 3'-UTR of target mRNAs.</text>
</comment>
<proteinExistence type="predicted"/>
<dbReference type="AlphaFoldDB" id="A0A5P1FCQ9"/>
<evidence type="ECO:0000256" key="4">
    <source>
        <dbReference type="PROSITE-ProRule" id="PRU00317"/>
    </source>
</evidence>
<feature type="repeat" description="Pumilio" evidence="4">
    <location>
        <begin position="403"/>
        <end position="438"/>
    </location>
</feature>
<dbReference type="InterPro" id="IPR033133">
    <property type="entry name" value="PUM-HD"/>
</dbReference>
<feature type="repeat" description="Pumilio" evidence="4">
    <location>
        <begin position="220"/>
        <end position="255"/>
    </location>
</feature>
<keyword evidence="2" id="KW-0810">Translation regulation</keyword>
<gene>
    <name evidence="6" type="ORF">A4U43_C03F17900</name>
</gene>
<dbReference type="GO" id="GO:0003729">
    <property type="term" value="F:mRNA binding"/>
    <property type="evidence" value="ECO:0007669"/>
    <property type="project" value="TreeGrafter"/>
</dbReference>
<dbReference type="PANTHER" id="PTHR12537">
    <property type="entry name" value="RNA BINDING PROTEIN PUMILIO-RELATED"/>
    <property type="match status" value="1"/>
</dbReference>
<accession>A0A5P1FCQ9</accession>
<dbReference type="InterPro" id="IPR016024">
    <property type="entry name" value="ARM-type_fold"/>
</dbReference>